<dbReference type="EMBL" id="CM055108">
    <property type="protein sequence ID" value="KAJ7525080.1"/>
    <property type="molecule type" value="Genomic_DNA"/>
</dbReference>
<name>A0ACC2B5P7_DIPCM</name>
<reference evidence="2" key="1">
    <citation type="journal article" date="2024" name="Proc. Natl. Acad. Sci. U.S.A.">
        <title>Extraordinary preservation of gene collinearity over three hundred million years revealed in homosporous lycophytes.</title>
        <authorList>
            <person name="Li C."/>
            <person name="Wickell D."/>
            <person name="Kuo L.Y."/>
            <person name="Chen X."/>
            <person name="Nie B."/>
            <person name="Liao X."/>
            <person name="Peng D."/>
            <person name="Ji J."/>
            <person name="Jenkins J."/>
            <person name="Williams M."/>
            <person name="Shu S."/>
            <person name="Plott C."/>
            <person name="Barry K."/>
            <person name="Rajasekar S."/>
            <person name="Grimwood J."/>
            <person name="Han X."/>
            <person name="Sun S."/>
            <person name="Hou Z."/>
            <person name="He W."/>
            <person name="Dai G."/>
            <person name="Sun C."/>
            <person name="Schmutz J."/>
            <person name="Leebens-Mack J.H."/>
            <person name="Li F.W."/>
            <person name="Wang L."/>
        </authorList>
    </citation>
    <scope>NUCLEOTIDE SEQUENCE [LARGE SCALE GENOMIC DNA]</scope>
    <source>
        <strain evidence="2">cv. PW_Plant_1</strain>
    </source>
</reference>
<keyword evidence="2" id="KW-1185">Reference proteome</keyword>
<evidence type="ECO:0000313" key="1">
    <source>
        <dbReference type="EMBL" id="KAJ7525080.1"/>
    </source>
</evidence>
<comment type="caution">
    <text evidence="1">The sequence shown here is derived from an EMBL/GenBank/DDBJ whole genome shotgun (WGS) entry which is preliminary data.</text>
</comment>
<protein>
    <submittedName>
        <fullName evidence="1">Uncharacterized protein</fullName>
    </submittedName>
</protein>
<proteinExistence type="predicted"/>
<sequence>MGACCSSISFFCGHKTMLESSVLHYKYLDTILLDSDPRMERLLFVTIFIIHDCWIVVKLWMTVSVFTSSSSTSFLLSSELFVFIYSFTFLCVMFYVLVKMRYPVIIDSHFAFFVNGISHNCCKVCINMIGLTIPLIYADLYCLLRRNATTTEAFLFMNLGSTFCI</sequence>
<dbReference type="Proteomes" id="UP001162992">
    <property type="component" value="Chromosome 17"/>
</dbReference>
<organism evidence="1 2">
    <name type="scientific">Diphasiastrum complanatum</name>
    <name type="common">Issler's clubmoss</name>
    <name type="synonym">Lycopodium complanatum</name>
    <dbReference type="NCBI Taxonomy" id="34168"/>
    <lineage>
        <taxon>Eukaryota</taxon>
        <taxon>Viridiplantae</taxon>
        <taxon>Streptophyta</taxon>
        <taxon>Embryophyta</taxon>
        <taxon>Tracheophyta</taxon>
        <taxon>Lycopodiopsida</taxon>
        <taxon>Lycopodiales</taxon>
        <taxon>Lycopodiaceae</taxon>
        <taxon>Lycopodioideae</taxon>
        <taxon>Diphasiastrum</taxon>
    </lineage>
</organism>
<gene>
    <name evidence="1" type="ORF">O6H91_17G035400</name>
</gene>
<accession>A0ACC2B5P7</accession>
<evidence type="ECO:0000313" key="2">
    <source>
        <dbReference type="Proteomes" id="UP001162992"/>
    </source>
</evidence>